<proteinExistence type="predicted"/>
<evidence type="ECO:0000256" key="7">
    <source>
        <dbReference type="SAM" id="SignalP"/>
    </source>
</evidence>
<comment type="subcellular location">
    <subcellularLocation>
        <location evidence="1">Membrane</location>
        <topology evidence="1">Single-pass membrane protein</topology>
    </subcellularLocation>
</comment>
<dbReference type="AlphaFoldDB" id="A0A8H5CGZ7"/>
<evidence type="ECO:0000256" key="6">
    <source>
        <dbReference type="ARBA" id="ARBA00023180"/>
    </source>
</evidence>
<evidence type="ECO:0000256" key="5">
    <source>
        <dbReference type="ARBA" id="ARBA00023136"/>
    </source>
</evidence>
<dbReference type="GO" id="GO:0005886">
    <property type="term" value="C:plasma membrane"/>
    <property type="evidence" value="ECO:0007669"/>
    <property type="project" value="TreeGrafter"/>
</dbReference>
<dbReference type="PANTHER" id="PTHR24269">
    <property type="entry name" value="KREMEN PROTEIN"/>
    <property type="match status" value="1"/>
</dbReference>
<dbReference type="EMBL" id="JAACJN010000496">
    <property type="protein sequence ID" value="KAF5341565.1"/>
    <property type="molecule type" value="Genomic_DNA"/>
</dbReference>
<name>A0A8H5CGZ7_9AGAR</name>
<keyword evidence="3 7" id="KW-0732">Signal</keyword>
<evidence type="ECO:0000259" key="8">
    <source>
        <dbReference type="PROSITE" id="PS51212"/>
    </source>
</evidence>
<organism evidence="9 10">
    <name type="scientific">Collybiopsis confluens</name>
    <dbReference type="NCBI Taxonomy" id="2823264"/>
    <lineage>
        <taxon>Eukaryota</taxon>
        <taxon>Fungi</taxon>
        <taxon>Dikarya</taxon>
        <taxon>Basidiomycota</taxon>
        <taxon>Agaricomycotina</taxon>
        <taxon>Agaricomycetes</taxon>
        <taxon>Agaricomycetidae</taxon>
        <taxon>Agaricales</taxon>
        <taxon>Marasmiineae</taxon>
        <taxon>Omphalotaceae</taxon>
        <taxon>Collybiopsis</taxon>
    </lineage>
</organism>
<dbReference type="OrthoDB" id="2019572at2759"/>
<accession>A0A8H5CGZ7</accession>
<keyword evidence="6" id="KW-0325">Glycoprotein</keyword>
<dbReference type="Pfam" id="PF01822">
    <property type="entry name" value="WSC"/>
    <property type="match status" value="1"/>
</dbReference>
<dbReference type="InterPro" id="IPR051836">
    <property type="entry name" value="Kremen_rcpt"/>
</dbReference>
<sequence length="295" mass="30849">MNAIAITAFRIMLQQLLLPTVIPMCRKCKGSAANRLNVFNSGKTPPAPPTTVPKVGNWTSLGCYRFTILSFSAGSDGVNGQRTLTVQMNLASTTVETCTSAVSPLDMNLQERICGSAIINGGVPTPSPTATWSALGTPRNSVVDPTVSTQSALGADMYNYTGNNLPPIATGGGGGGGAPVFPVTSGLPTPWKYIACYVYVLSLHLLTSLRLDSIDFTASDGAHGRVFEFDEGGNPNNTVQECINLCASQNFSVAGMEFSDECYCGNRLVNGAVVAADSTCNMGCAGNETYGFDQA</sequence>
<evidence type="ECO:0000256" key="2">
    <source>
        <dbReference type="ARBA" id="ARBA00022692"/>
    </source>
</evidence>
<keyword evidence="10" id="KW-1185">Reference proteome</keyword>
<feature type="signal peptide" evidence="7">
    <location>
        <begin position="1"/>
        <end position="27"/>
    </location>
</feature>
<keyword evidence="5" id="KW-0472">Membrane</keyword>
<dbReference type="InterPro" id="IPR002889">
    <property type="entry name" value="WSC_carb-bd"/>
</dbReference>
<comment type="caution">
    <text evidence="9">The sequence shown here is derived from an EMBL/GenBank/DDBJ whole genome shotgun (WGS) entry which is preliminary data.</text>
</comment>
<keyword evidence="2" id="KW-0812">Transmembrane</keyword>
<evidence type="ECO:0000313" key="9">
    <source>
        <dbReference type="EMBL" id="KAF5341565.1"/>
    </source>
</evidence>
<keyword evidence="4" id="KW-1133">Transmembrane helix</keyword>
<dbReference type="Proteomes" id="UP000518752">
    <property type="component" value="Unassembled WGS sequence"/>
</dbReference>
<gene>
    <name evidence="9" type="ORF">D9757_014740</name>
</gene>
<dbReference type="PROSITE" id="PS51212">
    <property type="entry name" value="WSC"/>
    <property type="match status" value="1"/>
</dbReference>
<evidence type="ECO:0000256" key="1">
    <source>
        <dbReference type="ARBA" id="ARBA00004167"/>
    </source>
</evidence>
<feature type="domain" description="WSC" evidence="8">
    <location>
        <begin position="190"/>
        <end position="295"/>
    </location>
</feature>
<evidence type="ECO:0000256" key="3">
    <source>
        <dbReference type="ARBA" id="ARBA00022729"/>
    </source>
</evidence>
<reference evidence="9 10" key="1">
    <citation type="journal article" date="2020" name="ISME J.">
        <title>Uncovering the hidden diversity of litter-decomposition mechanisms in mushroom-forming fungi.</title>
        <authorList>
            <person name="Floudas D."/>
            <person name="Bentzer J."/>
            <person name="Ahren D."/>
            <person name="Johansson T."/>
            <person name="Persson P."/>
            <person name="Tunlid A."/>
        </authorList>
    </citation>
    <scope>NUCLEOTIDE SEQUENCE [LARGE SCALE GENOMIC DNA]</scope>
    <source>
        <strain evidence="9 10">CBS 406.79</strain>
    </source>
</reference>
<evidence type="ECO:0000256" key="4">
    <source>
        <dbReference type="ARBA" id="ARBA00022989"/>
    </source>
</evidence>
<protein>
    <recommendedName>
        <fullName evidence="8">WSC domain-containing protein</fullName>
    </recommendedName>
</protein>
<feature type="chain" id="PRO_5034804605" description="WSC domain-containing protein" evidence="7">
    <location>
        <begin position="28"/>
        <end position="295"/>
    </location>
</feature>
<evidence type="ECO:0000313" key="10">
    <source>
        <dbReference type="Proteomes" id="UP000518752"/>
    </source>
</evidence>
<dbReference type="PANTHER" id="PTHR24269:SF16">
    <property type="entry name" value="PROTEIN SLG1"/>
    <property type="match status" value="1"/>
</dbReference>